<name>A0AAW2MQ84_9LAMI</name>
<dbReference type="PANTHER" id="PTHR35291:SF3">
    <property type="entry name" value="PROTEIN SHROOM-LIKE"/>
    <property type="match status" value="1"/>
</dbReference>
<accession>A0AAW2MQ84</accession>
<dbReference type="EMBL" id="JACGWM010000013">
    <property type="protein sequence ID" value="KAL0332904.1"/>
    <property type="molecule type" value="Genomic_DNA"/>
</dbReference>
<organism evidence="2">
    <name type="scientific">Sesamum calycinum</name>
    <dbReference type="NCBI Taxonomy" id="2727403"/>
    <lineage>
        <taxon>Eukaryota</taxon>
        <taxon>Viridiplantae</taxon>
        <taxon>Streptophyta</taxon>
        <taxon>Embryophyta</taxon>
        <taxon>Tracheophyta</taxon>
        <taxon>Spermatophyta</taxon>
        <taxon>Magnoliopsida</taxon>
        <taxon>eudicotyledons</taxon>
        <taxon>Gunneridae</taxon>
        <taxon>Pentapetalae</taxon>
        <taxon>asterids</taxon>
        <taxon>lamiids</taxon>
        <taxon>Lamiales</taxon>
        <taxon>Pedaliaceae</taxon>
        <taxon>Sesamum</taxon>
    </lineage>
</organism>
<comment type="caution">
    <text evidence="2">The sequence shown here is derived from an EMBL/GenBank/DDBJ whole genome shotgun (WGS) entry which is preliminary data.</text>
</comment>
<reference evidence="2" key="1">
    <citation type="submission" date="2020-06" db="EMBL/GenBank/DDBJ databases">
        <authorList>
            <person name="Li T."/>
            <person name="Hu X."/>
            <person name="Zhang T."/>
            <person name="Song X."/>
            <person name="Zhang H."/>
            <person name="Dai N."/>
            <person name="Sheng W."/>
            <person name="Hou X."/>
            <person name="Wei L."/>
        </authorList>
    </citation>
    <scope>NUCLEOTIDE SEQUENCE</scope>
    <source>
        <strain evidence="2">KEN8</strain>
        <tissue evidence="2">Leaf</tissue>
    </source>
</reference>
<sequence>MFRALSTRRSRRGYEHLADNDDDDDEAASTPAALLPAAKLSRAKSLPAKIFSCSSKNSRSAVAAAEQVVIKKASKVHPFFSLFETSRRKKKATAKPEFSRYLEYVREGGGVLDVKENMPVVYYK</sequence>
<feature type="compositionally biased region" description="Basic residues" evidence="1">
    <location>
        <begin position="1"/>
        <end position="11"/>
    </location>
</feature>
<protein>
    <submittedName>
        <fullName evidence="2">Uncharacterized protein</fullName>
    </submittedName>
</protein>
<reference evidence="2" key="2">
    <citation type="journal article" date="2024" name="Plant">
        <title>Genomic evolution and insights into agronomic trait innovations of Sesamum species.</title>
        <authorList>
            <person name="Miao H."/>
            <person name="Wang L."/>
            <person name="Qu L."/>
            <person name="Liu H."/>
            <person name="Sun Y."/>
            <person name="Le M."/>
            <person name="Wang Q."/>
            <person name="Wei S."/>
            <person name="Zheng Y."/>
            <person name="Lin W."/>
            <person name="Duan Y."/>
            <person name="Cao H."/>
            <person name="Xiong S."/>
            <person name="Wang X."/>
            <person name="Wei L."/>
            <person name="Li C."/>
            <person name="Ma Q."/>
            <person name="Ju M."/>
            <person name="Zhao R."/>
            <person name="Li G."/>
            <person name="Mu C."/>
            <person name="Tian Q."/>
            <person name="Mei H."/>
            <person name="Zhang T."/>
            <person name="Gao T."/>
            <person name="Zhang H."/>
        </authorList>
    </citation>
    <scope>NUCLEOTIDE SEQUENCE</scope>
    <source>
        <strain evidence="2">KEN8</strain>
    </source>
</reference>
<dbReference type="AlphaFoldDB" id="A0AAW2MQ84"/>
<evidence type="ECO:0000313" key="2">
    <source>
        <dbReference type="EMBL" id="KAL0332904.1"/>
    </source>
</evidence>
<gene>
    <name evidence="2" type="ORF">Scaly_2191900</name>
</gene>
<proteinExistence type="predicted"/>
<feature type="region of interest" description="Disordered" evidence="1">
    <location>
        <begin position="1"/>
        <end position="28"/>
    </location>
</feature>
<evidence type="ECO:0000256" key="1">
    <source>
        <dbReference type="SAM" id="MobiDB-lite"/>
    </source>
</evidence>
<dbReference type="PANTHER" id="PTHR35291">
    <property type="entry name" value="PROTEIN SHROOM-LIKE"/>
    <property type="match status" value="1"/>
</dbReference>